<evidence type="ECO:0008006" key="3">
    <source>
        <dbReference type="Google" id="ProtNLM"/>
    </source>
</evidence>
<dbReference type="GO" id="GO:0044010">
    <property type="term" value="P:single-species biofilm formation"/>
    <property type="evidence" value="ECO:0007669"/>
    <property type="project" value="InterPro"/>
</dbReference>
<dbReference type="Pfam" id="PF15723">
    <property type="entry name" value="MqsR_toxin"/>
    <property type="match status" value="1"/>
</dbReference>
<comment type="caution">
    <text evidence="1">The sequence shown here is derived from an EMBL/GenBank/DDBJ whole genome shotgun (WGS) entry which is preliminary data.</text>
</comment>
<evidence type="ECO:0000313" key="2">
    <source>
        <dbReference type="Proteomes" id="UP000297871"/>
    </source>
</evidence>
<keyword evidence="2" id="KW-1185">Reference proteome</keyword>
<dbReference type="InterPro" id="IPR031451">
    <property type="entry name" value="MqsR_toxin"/>
</dbReference>
<dbReference type="AlphaFoldDB" id="A0A4R9J5M4"/>
<dbReference type="Proteomes" id="UP000297871">
    <property type="component" value="Unassembled WGS sequence"/>
</dbReference>
<dbReference type="InterPro" id="IPR038493">
    <property type="entry name" value="MqsR_sf"/>
</dbReference>
<accession>A0A4R9J5M4</accession>
<dbReference type="EMBL" id="RQFY01000004">
    <property type="protein sequence ID" value="TGL33943.1"/>
    <property type="molecule type" value="Genomic_DNA"/>
</dbReference>
<evidence type="ECO:0000313" key="1">
    <source>
        <dbReference type="EMBL" id="TGL33943.1"/>
    </source>
</evidence>
<name>A0A4R9J5M4_9LEPT</name>
<reference evidence="1" key="1">
    <citation type="journal article" date="2019" name="PLoS Negl. Trop. Dis.">
        <title>Revisiting the worldwide diversity of Leptospira species in the environment.</title>
        <authorList>
            <person name="Vincent A.T."/>
            <person name="Schiettekatte O."/>
            <person name="Bourhy P."/>
            <person name="Veyrier F.J."/>
            <person name="Picardeau M."/>
        </authorList>
    </citation>
    <scope>NUCLEOTIDE SEQUENCE [LARGE SCALE GENOMIC DNA]</scope>
    <source>
        <strain evidence="1">201800265</strain>
    </source>
</reference>
<dbReference type="GO" id="GO:0009372">
    <property type="term" value="P:quorum sensing"/>
    <property type="evidence" value="ECO:0007669"/>
    <property type="project" value="InterPro"/>
</dbReference>
<protein>
    <recommendedName>
        <fullName evidence="3">Toxin-antitoxin system, toxin component</fullName>
    </recommendedName>
</protein>
<sequence>MSDIEKNFQAPHFELKQIKEAISKGEGYYRITNKAVVDASDLFDLDIDKIKEIILSLEKNEFQFGHLTEKTRGKNGLAFDVYRKKIQNADFDAYIKLSLDEQGFAVIAQIISFHEYK</sequence>
<organism evidence="1 2">
    <name type="scientific">Leptospira koniambonensis</name>
    <dbReference type="NCBI Taxonomy" id="2484950"/>
    <lineage>
        <taxon>Bacteria</taxon>
        <taxon>Pseudomonadati</taxon>
        <taxon>Spirochaetota</taxon>
        <taxon>Spirochaetia</taxon>
        <taxon>Leptospirales</taxon>
        <taxon>Leptospiraceae</taxon>
        <taxon>Leptospira</taxon>
    </lineage>
</organism>
<dbReference type="RefSeq" id="WP_135614211.1">
    <property type="nucleotide sequence ID" value="NZ_JBNURZ010000002.1"/>
</dbReference>
<dbReference type="GO" id="GO:0017148">
    <property type="term" value="P:negative regulation of translation"/>
    <property type="evidence" value="ECO:0007669"/>
    <property type="project" value="InterPro"/>
</dbReference>
<proteinExistence type="predicted"/>
<gene>
    <name evidence="1" type="ORF">EHQ52_05275</name>
</gene>
<dbReference type="Gene3D" id="3.30.2310.40">
    <property type="match status" value="1"/>
</dbReference>